<sequence length="83" mass="8946">MALSATEQKTILKKQVQDWTTELKRVADLIAAAKGGNCALVMISSTDADHVDVAPELILEGAMRVNPLGWPQGFEVTLLNPTN</sequence>
<dbReference type="Proteomes" id="UP000179840">
    <property type="component" value="Unassembled WGS sequence"/>
</dbReference>
<name>A0A1S1TZS1_9BURK</name>
<evidence type="ECO:0000313" key="2">
    <source>
        <dbReference type="Proteomes" id="UP000179840"/>
    </source>
</evidence>
<keyword evidence="1" id="KW-0614">Plasmid</keyword>
<comment type="caution">
    <text evidence="1">The sequence shown here is derived from an EMBL/GenBank/DDBJ whole genome shotgun (WGS) entry which is preliminary data.</text>
</comment>
<reference evidence="1 2" key="1">
    <citation type="submission" date="2015-06" db="EMBL/GenBank/DDBJ databases">
        <title>Draft genome sequencing of a biphenyl-degrading bacterium, Janthinobacterium lividum MEG1.</title>
        <authorList>
            <person name="Shimodaira J."/>
            <person name="Hatta T."/>
        </authorList>
    </citation>
    <scope>NUCLEOTIDE SEQUENCE [LARGE SCALE GENOMIC DNA]</scope>
    <source>
        <strain evidence="1 2">MEG1</strain>
        <plasmid evidence="1">pMEG01</plasmid>
    </source>
</reference>
<proteinExistence type="predicted"/>
<dbReference type="EMBL" id="LFKP01000016">
    <property type="protein sequence ID" value="OHV93730.1"/>
    <property type="molecule type" value="Genomic_DNA"/>
</dbReference>
<evidence type="ECO:0000313" key="1">
    <source>
        <dbReference type="EMBL" id="OHV93730.1"/>
    </source>
</evidence>
<dbReference type="RefSeq" id="WP_071080283.1">
    <property type="nucleotide sequence ID" value="NZ_LFKP01000016.1"/>
</dbReference>
<protein>
    <submittedName>
        <fullName evidence="1">Uncharacterized protein</fullName>
    </submittedName>
</protein>
<dbReference type="AlphaFoldDB" id="A0A1S1TZS1"/>
<accession>A0A1S1TZS1</accession>
<organism evidence="1 2">
    <name type="scientific">Janthinobacterium lividum</name>
    <dbReference type="NCBI Taxonomy" id="29581"/>
    <lineage>
        <taxon>Bacteria</taxon>
        <taxon>Pseudomonadati</taxon>
        <taxon>Pseudomonadota</taxon>
        <taxon>Betaproteobacteria</taxon>
        <taxon>Burkholderiales</taxon>
        <taxon>Oxalobacteraceae</taxon>
        <taxon>Janthinobacterium</taxon>
    </lineage>
</organism>
<geneLocation type="plasmid" evidence="1">
    <name>pMEG01</name>
</geneLocation>
<gene>
    <name evidence="1" type="ORF">AKG95_28675</name>
</gene>